<accession>A0A1Y2KUV8</accession>
<reference evidence="1 2" key="1">
    <citation type="submission" date="2014-03" db="EMBL/GenBank/DDBJ databases">
        <title>The draft genome sequence of Thalassospira mesophila JCM 18969.</title>
        <authorList>
            <person name="Lai Q."/>
            <person name="Shao Z."/>
        </authorList>
    </citation>
    <scope>NUCLEOTIDE SEQUENCE [LARGE SCALE GENOMIC DNA]</scope>
    <source>
        <strain evidence="1 2">JCM 18969</strain>
    </source>
</reference>
<organism evidence="1 2">
    <name type="scientific">Thalassospira mesophila</name>
    <dbReference type="NCBI Taxonomy" id="1293891"/>
    <lineage>
        <taxon>Bacteria</taxon>
        <taxon>Pseudomonadati</taxon>
        <taxon>Pseudomonadota</taxon>
        <taxon>Alphaproteobacteria</taxon>
        <taxon>Rhodospirillales</taxon>
        <taxon>Thalassospiraceae</taxon>
        <taxon>Thalassospira</taxon>
    </lineage>
</organism>
<sequence>VTFAGVPDGAVLSAGTDNGDGTWTVDAADLIGLTLTPPADFSGTLNLFAVATATDGTESATTSAAFSVAVTPVADAPLLSVGLAAGAEDTAIALDVTVASPDTVAVTFAGVPDGAVLSAGTDNGDGTWTVDAADLIGLTLTPPADFSGTLNLFAVATATDGTESATTSAAFSVAVTPVADAPLLSVGLAAGAEDTAIALDINTALTDGNELLSVTIGNIPDGAVLNAGTVNPDGTVTLSPTELTGLTLMPPADFNGDFYLDVTATSAAGADTASVFDVLAVSVAGVADAPTLITVDGSGAEDNAIALDISIASIDTTSITISDIPDGAVLNAGTVNPDGSVTLTPQELSGLTLTPPEDFSGTINLAISATATDGTSTAAVQDVLSITVTPVVDAPTLTASLGLGTTVSQTAPVTNDFVDDGRFNHQGTSADEVYVIDRDLNMNESFDMQGGNDAVTLNGNTTLGNNIKLGDGNDSLTLNGDILLASALDGGNGSDVLYLGKPSTSYFLQNLTINSGVINTQILDLDTGQILTVNNIEAIAYGDGVIVGDASIVQAPAPDLVEYPVTINAGLADTDGSETLSIAVFGVPEGASLNAGTLNPDGSWTVTPADLAGLTLTTPADYSGPIELTVTATSTEIDGTTTSTSAVISPDGSGSGIPSLGVGLPLTILEDITTPFPIDIGPLAPGEILEVTITGLSEGMTLSAGTINPDGSVTLLEADLQGLTLTALEPGSAPIEVTATITDPVTGTSTSLNTSLALDVLNVADAPVLDIPDASGFQYLPIPLVIGVLDLAITEDVSFNIDGLDGATLSAGTLNPDGSYTLEAADLVGLTLTSVTPDDVVLSVTATVTDASTGTSADTTSLVDVDVIPLIPI</sequence>
<dbReference type="EMBL" id="JFKA01000020">
    <property type="protein sequence ID" value="OSQ35411.1"/>
    <property type="molecule type" value="Genomic_DNA"/>
</dbReference>
<dbReference type="AlphaFoldDB" id="A0A1Y2KUV8"/>
<comment type="caution">
    <text evidence="1">The sequence shown here is derived from an EMBL/GenBank/DDBJ whole genome shotgun (WGS) entry which is preliminary data.</text>
</comment>
<protein>
    <submittedName>
        <fullName evidence="1">Uncharacterized protein</fullName>
    </submittedName>
</protein>
<dbReference type="Gene3D" id="2.160.20.160">
    <property type="match status" value="1"/>
</dbReference>
<dbReference type="STRING" id="1293891.TMES_21430"/>
<feature type="non-terminal residue" evidence="1">
    <location>
        <position position="1"/>
    </location>
</feature>
<evidence type="ECO:0000313" key="2">
    <source>
        <dbReference type="Proteomes" id="UP000193391"/>
    </source>
</evidence>
<dbReference type="Proteomes" id="UP000193391">
    <property type="component" value="Unassembled WGS sequence"/>
</dbReference>
<gene>
    <name evidence="1" type="ORF">TMES_21430</name>
</gene>
<keyword evidence="2" id="KW-1185">Reference proteome</keyword>
<evidence type="ECO:0000313" key="1">
    <source>
        <dbReference type="EMBL" id="OSQ35411.1"/>
    </source>
</evidence>
<proteinExistence type="predicted"/>
<name>A0A1Y2KUV8_9PROT</name>